<name>A0ABY8EX49_9HYPH</name>
<dbReference type="RefSeq" id="WP_265681799.1">
    <property type="nucleotide sequence ID" value="NZ_CP120863.1"/>
</dbReference>
<dbReference type="Proteomes" id="UP001209803">
    <property type="component" value="Chromosome"/>
</dbReference>
<protein>
    <submittedName>
        <fullName evidence="1">Uncharacterized protein</fullName>
    </submittedName>
</protein>
<organism evidence="1 2">
    <name type="scientific">Roseibium porphyridii</name>
    <dbReference type="NCBI Taxonomy" id="2866279"/>
    <lineage>
        <taxon>Bacteria</taxon>
        <taxon>Pseudomonadati</taxon>
        <taxon>Pseudomonadota</taxon>
        <taxon>Alphaproteobacteria</taxon>
        <taxon>Hyphomicrobiales</taxon>
        <taxon>Stappiaceae</taxon>
        <taxon>Roseibium</taxon>
    </lineage>
</organism>
<proteinExistence type="predicted"/>
<dbReference type="EMBL" id="CP120863">
    <property type="protein sequence ID" value="WFE87496.1"/>
    <property type="molecule type" value="Genomic_DNA"/>
</dbReference>
<keyword evidence="2" id="KW-1185">Reference proteome</keyword>
<accession>A0ABY8EX49</accession>
<reference evidence="1 2" key="1">
    <citation type="submission" date="2023-03" db="EMBL/GenBank/DDBJ databases">
        <title>Roseibium porphyridii sp. nov. and Roseibium rhodosorbium sp. nov. isolated from marine algae, Porphyridium cruentum and Rhodosorus marinus, respectively.</title>
        <authorList>
            <person name="Lee M.W."/>
            <person name="Choi B.J."/>
            <person name="Lee J.K."/>
            <person name="Choi D.G."/>
            <person name="Baek J.H."/>
            <person name="Bayburt H."/>
            <person name="Kim J.M."/>
            <person name="Han D.M."/>
            <person name="Kim K.H."/>
            <person name="Jeon C.O."/>
        </authorList>
    </citation>
    <scope>NUCLEOTIDE SEQUENCE [LARGE SCALE GENOMIC DNA]</scope>
    <source>
        <strain evidence="1 2">KMA01</strain>
    </source>
</reference>
<sequence>MASYLEDFAKLRPCYLLSRSSYNDVLLRLSERLIRSLTGVFANSGSELWSQNEIMIRHEHDFSDDLFEFVAKVVQQSSYPAKRTPTIECGPASLRICLAGTNSTAKQIEDYKKWENEHNELTVILDEFSARFPSYEVYRDTDHSLLIMPSSFNSSIVRNHIIKRHKSARLISYLKPRSVSGFARPLHNAFSEVDICTVVGGPCDVSQLLSYEKRCMSGQEYLFDLPASLLEEA</sequence>
<evidence type="ECO:0000313" key="1">
    <source>
        <dbReference type="EMBL" id="WFE87496.1"/>
    </source>
</evidence>
<gene>
    <name evidence="1" type="ORF">K1718_15105</name>
</gene>
<evidence type="ECO:0000313" key="2">
    <source>
        <dbReference type="Proteomes" id="UP001209803"/>
    </source>
</evidence>